<protein>
    <submittedName>
        <fullName evidence="1">Uncharacterized protein</fullName>
    </submittedName>
</protein>
<evidence type="ECO:0000313" key="2">
    <source>
        <dbReference type="Proteomes" id="UP000499080"/>
    </source>
</evidence>
<keyword evidence="2" id="KW-1185">Reference proteome</keyword>
<reference evidence="1 2" key="1">
    <citation type="journal article" date="2019" name="Sci. Rep.">
        <title>Orb-weaving spider Araneus ventricosus genome elucidates the spidroin gene catalogue.</title>
        <authorList>
            <person name="Kono N."/>
            <person name="Nakamura H."/>
            <person name="Ohtoshi R."/>
            <person name="Moran D.A.P."/>
            <person name="Shinohara A."/>
            <person name="Yoshida Y."/>
            <person name="Fujiwara M."/>
            <person name="Mori M."/>
            <person name="Tomita M."/>
            <person name="Arakawa K."/>
        </authorList>
    </citation>
    <scope>NUCLEOTIDE SEQUENCE [LARGE SCALE GENOMIC DNA]</scope>
</reference>
<dbReference type="AlphaFoldDB" id="A0A4Y2UXF8"/>
<comment type="caution">
    <text evidence="1">The sequence shown here is derived from an EMBL/GenBank/DDBJ whole genome shotgun (WGS) entry which is preliminary data.</text>
</comment>
<proteinExistence type="predicted"/>
<dbReference type="Proteomes" id="UP000499080">
    <property type="component" value="Unassembled WGS sequence"/>
</dbReference>
<accession>A0A4Y2UXF8</accession>
<gene>
    <name evidence="1" type="ORF">AVEN_58948_1</name>
</gene>
<evidence type="ECO:0000313" key="1">
    <source>
        <dbReference type="EMBL" id="GBO16834.1"/>
    </source>
</evidence>
<dbReference type="EMBL" id="BGPR01040665">
    <property type="protein sequence ID" value="GBO16834.1"/>
    <property type="molecule type" value="Genomic_DNA"/>
</dbReference>
<sequence length="204" mass="22773">MDGIGDIIKNWMFFKSERSKPDIYNCTHVVVYKCDVSTMFCCCGGKFVITSQQTCFASGLADFALLLRRKLPVKLPHQDCHDKLISSNITLVASMRAIWVHGPASSKFESGSVFNFGGYFPLRTICQHSILLIFLCFVPPQKEFQPFSLSIVIVESATNFTIFVETLSPSGRDACPAEGILLSHAFSFSHVGTHFLISRPYKTK</sequence>
<organism evidence="1 2">
    <name type="scientific">Araneus ventricosus</name>
    <name type="common">Orbweaver spider</name>
    <name type="synonym">Epeira ventricosa</name>
    <dbReference type="NCBI Taxonomy" id="182803"/>
    <lineage>
        <taxon>Eukaryota</taxon>
        <taxon>Metazoa</taxon>
        <taxon>Ecdysozoa</taxon>
        <taxon>Arthropoda</taxon>
        <taxon>Chelicerata</taxon>
        <taxon>Arachnida</taxon>
        <taxon>Araneae</taxon>
        <taxon>Araneomorphae</taxon>
        <taxon>Entelegynae</taxon>
        <taxon>Araneoidea</taxon>
        <taxon>Araneidae</taxon>
        <taxon>Araneus</taxon>
    </lineage>
</organism>
<name>A0A4Y2UXF8_ARAVE</name>